<evidence type="ECO:0000313" key="2">
    <source>
        <dbReference type="EMBL" id="TYR36900.1"/>
    </source>
</evidence>
<comment type="caution">
    <text evidence="2">The sequence shown here is derived from an EMBL/GenBank/DDBJ whole genome shotgun (WGS) entry which is preliminary data.</text>
</comment>
<evidence type="ECO:0000313" key="3">
    <source>
        <dbReference type="Proteomes" id="UP000322362"/>
    </source>
</evidence>
<dbReference type="AlphaFoldDB" id="A0A5D4HDK9"/>
<gene>
    <name evidence="2" type="ORF">FXV77_06895</name>
</gene>
<feature type="transmembrane region" description="Helical" evidence="1">
    <location>
        <begin position="48"/>
        <end position="70"/>
    </location>
</feature>
<keyword evidence="1" id="KW-0472">Membrane</keyword>
<name>A0A5D4HDK9_9SPHI</name>
<feature type="transmembrane region" description="Helical" evidence="1">
    <location>
        <begin position="15"/>
        <end position="36"/>
    </location>
</feature>
<evidence type="ECO:0000256" key="1">
    <source>
        <dbReference type="SAM" id="Phobius"/>
    </source>
</evidence>
<accession>A0A5D4HDK9</accession>
<dbReference type="EMBL" id="VTAV01000003">
    <property type="protein sequence ID" value="TYR36900.1"/>
    <property type="molecule type" value="Genomic_DNA"/>
</dbReference>
<sequence>MMKRFMNSKRKGKKIFIGLAIVVFFFLVIALLQFLWNTLVPEIFGFKAISYWQALGLFLLSKLLFGRGFGRPGGFRRRFKNRNMNREDISEEDRQRLREEWKRRFDSHCKF</sequence>
<keyword evidence="1" id="KW-1133">Transmembrane helix</keyword>
<organism evidence="2 3">
    <name type="scientific">Sphingobacterium phlebotomi</name>
    <dbReference type="NCBI Taxonomy" id="2605433"/>
    <lineage>
        <taxon>Bacteria</taxon>
        <taxon>Pseudomonadati</taxon>
        <taxon>Bacteroidota</taxon>
        <taxon>Sphingobacteriia</taxon>
        <taxon>Sphingobacteriales</taxon>
        <taxon>Sphingobacteriaceae</taxon>
        <taxon>Sphingobacterium</taxon>
    </lineage>
</organism>
<keyword evidence="3" id="KW-1185">Reference proteome</keyword>
<keyword evidence="1" id="KW-0812">Transmembrane</keyword>
<proteinExistence type="predicted"/>
<protein>
    <submittedName>
        <fullName evidence="2">Uncharacterized protein</fullName>
    </submittedName>
</protein>
<reference evidence="2 3" key="1">
    <citation type="submission" date="2019-08" db="EMBL/GenBank/DDBJ databases">
        <title>Phlebobacter frassis gen. nov. sp. nov., a new member of family Sphingobacteriaceae isolated from sand fly rearing media.</title>
        <authorList>
            <person name="Kakumanu M.L."/>
            <person name="Marayati B.F."/>
            <person name="Wada-Katsumata A."/>
            <person name="Wasserberg G."/>
            <person name="Schal C."/>
            <person name="Apperson C.S."/>
            <person name="Ponnusamy L."/>
        </authorList>
    </citation>
    <scope>NUCLEOTIDE SEQUENCE [LARGE SCALE GENOMIC DNA]</scope>
    <source>
        <strain evidence="2 3">SSI9</strain>
    </source>
</reference>
<dbReference type="Proteomes" id="UP000322362">
    <property type="component" value="Unassembled WGS sequence"/>
</dbReference>